<dbReference type="Proteomes" id="UP000092634">
    <property type="component" value="Unassembled WGS sequence"/>
</dbReference>
<name>A0A1E8PM47_9BURK</name>
<organism evidence="1 2">
    <name type="scientific">Janthinobacterium lividum</name>
    <dbReference type="NCBI Taxonomy" id="29581"/>
    <lineage>
        <taxon>Bacteria</taxon>
        <taxon>Pseudomonadati</taxon>
        <taxon>Pseudomonadota</taxon>
        <taxon>Betaproteobacteria</taxon>
        <taxon>Burkholderiales</taxon>
        <taxon>Oxalobacteraceae</taxon>
        <taxon>Janthinobacterium</taxon>
    </lineage>
</organism>
<proteinExistence type="predicted"/>
<gene>
    <name evidence="1" type="ORF">BA896_016405</name>
</gene>
<protein>
    <submittedName>
        <fullName evidence="1">Uncharacterized protein</fullName>
    </submittedName>
</protein>
<evidence type="ECO:0000313" key="2">
    <source>
        <dbReference type="Proteomes" id="UP000092634"/>
    </source>
</evidence>
<reference evidence="1 2" key="1">
    <citation type="submission" date="2016-10" db="EMBL/GenBank/DDBJ databases">
        <title>Updated version of Genome Assembly of Janthinobacterium lividum ERGS5:01.</title>
        <authorList>
            <person name="Kumar R."/>
            <person name="Acharya V."/>
            <person name="Singh D."/>
        </authorList>
    </citation>
    <scope>NUCLEOTIDE SEQUENCE [LARGE SCALE GENOMIC DNA]</scope>
    <source>
        <strain evidence="1 2">ERGS5:01</strain>
    </source>
</reference>
<dbReference type="EMBL" id="MAQB02000006">
    <property type="protein sequence ID" value="OFJ47356.1"/>
    <property type="molecule type" value="Genomic_DNA"/>
</dbReference>
<sequence>MGIMLGPKPGAPLMMKKALRAGHLHAQASAFEATEAAASDSSFFDLPILPDFRAESPSFRDRHRARRHFQLF</sequence>
<comment type="caution">
    <text evidence="1">The sequence shown here is derived from an EMBL/GenBank/DDBJ whole genome shotgun (WGS) entry which is preliminary data.</text>
</comment>
<dbReference type="AlphaFoldDB" id="A0A1E8PM47"/>
<accession>A0A1E8PM47</accession>
<evidence type="ECO:0000313" key="1">
    <source>
        <dbReference type="EMBL" id="OFJ47356.1"/>
    </source>
</evidence>